<dbReference type="PANTHER" id="PTHR24346">
    <property type="entry name" value="MAP/MICROTUBULE AFFINITY-REGULATING KINASE"/>
    <property type="match status" value="1"/>
</dbReference>
<dbReference type="EC" id="2.7.11.1" evidence="1"/>
<evidence type="ECO:0000313" key="14">
    <source>
        <dbReference type="Proteomes" id="UP001165289"/>
    </source>
</evidence>
<dbReference type="GO" id="GO:0005524">
    <property type="term" value="F:ATP binding"/>
    <property type="evidence" value="ECO:0007669"/>
    <property type="project" value="UniProtKB-UniRule"/>
</dbReference>
<dbReference type="CDD" id="cd14003">
    <property type="entry name" value="STKc_AMPK-like"/>
    <property type="match status" value="1"/>
</dbReference>
<dbReference type="AlphaFoldDB" id="A0AAV7KKG4"/>
<evidence type="ECO:0000313" key="13">
    <source>
        <dbReference type="EMBL" id="KAI6661927.1"/>
    </source>
</evidence>
<organism evidence="13 14">
    <name type="scientific">Oopsacas minuta</name>
    <dbReference type="NCBI Taxonomy" id="111878"/>
    <lineage>
        <taxon>Eukaryota</taxon>
        <taxon>Metazoa</taxon>
        <taxon>Porifera</taxon>
        <taxon>Hexactinellida</taxon>
        <taxon>Hexasterophora</taxon>
        <taxon>Lyssacinosida</taxon>
        <taxon>Leucopsacidae</taxon>
        <taxon>Oopsacas</taxon>
    </lineage>
</organism>
<dbReference type="SMART" id="SM00220">
    <property type="entry name" value="S_TKc"/>
    <property type="match status" value="1"/>
</dbReference>
<dbReference type="GO" id="GO:0000226">
    <property type="term" value="P:microtubule cytoskeleton organization"/>
    <property type="evidence" value="ECO:0007669"/>
    <property type="project" value="TreeGrafter"/>
</dbReference>
<accession>A0AAV7KKG4</accession>
<evidence type="ECO:0000256" key="2">
    <source>
        <dbReference type="ARBA" id="ARBA00022527"/>
    </source>
</evidence>
<dbReference type="PROSITE" id="PS00107">
    <property type="entry name" value="PROTEIN_KINASE_ATP"/>
    <property type="match status" value="1"/>
</dbReference>
<dbReference type="Gene3D" id="1.10.510.10">
    <property type="entry name" value="Transferase(Phosphotransferase) domain 1"/>
    <property type="match status" value="1"/>
</dbReference>
<feature type="region of interest" description="Disordered" evidence="11">
    <location>
        <begin position="295"/>
        <end position="404"/>
    </location>
</feature>
<dbReference type="GO" id="GO:0035556">
    <property type="term" value="P:intracellular signal transduction"/>
    <property type="evidence" value="ECO:0007669"/>
    <property type="project" value="TreeGrafter"/>
</dbReference>
<dbReference type="InterPro" id="IPR017441">
    <property type="entry name" value="Protein_kinase_ATP_BS"/>
</dbReference>
<evidence type="ECO:0000256" key="8">
    <source>
        <dbReference type="ARBA" id="ARBA00048679"/>
    </source>
</evidence>
<keyword evidence="2 10" id="KW-0723">Serine/threonine-protein kinase</keyword>
<name>A0AAV7KKG4_9METZ</name>
<dbReference type="InterPro" id="IPR011009">
    <property type="entry name" value="Kinase-like_dom_sf"/>
</dbReference>
<dbReference type="GO" id="GO:0005737">
    <property type="term" value="C:cytoplasm"/>
    <property type="evidence" value="ECO:0007669"/>
    <property type="project" value="TreeGrafter"/>
</dbReference>
<evidence type="ECO:0000256" key="4">
    <source>
        <dbReference type="ARBA" id="ARBA00022741"/>
    </source>
</evidence>
<evidence type="ECO:0000256" key="5">
    <source>
        <dbReference type="ARBA" id="ARBA00022777"/>
    </source>
</evidence>
<comment type="similarity">
    <text evidence="10">Belongs to the protein kinase superfamily.</text>
</comment>
<keyword evidence="14" id="KW-1185">Reference proteome</keyword>
<dbReference type="FunFam" id="1.10.510.10:FF:000571">
    <property type="entry name" value="Maternal embryonic leucine zipper kinase"/>
    <property type="match status" value="1"/>
</dbReference>
<comment type="catalytic activity">
    <reaction evidence="8">
        <text>L-seryl-[protein] + ATP = O-phospho-L-seryl-[protein] + ADP + H(+)</text>
        <dbReference type="Rhea" id="RHEA:17989"/>
        <dbReference type="Rhea" id="RHEA-COMP:9863"/>
        <dbReference type="Rhea" id="RHEA-COMP:11604"/>
        <dbReference type="ChEBI" id="CHEBI:15378"/>
        <dbReference type="ChEBI" id="CHEBI:29999"/>
        <dbReference type="ChEBI" id="CHEBI:30616"/>
        <dbReference type="ChEBI" id="CHEBI:83421"/>
        <dbReference type="ChEBI" id="CHEBI:456216"/>
        <dbReference type="EC" id="2.7.11.1"/>
    </reaction>
</comment>
<protein>
    <recommendedName>
        <fullName evidence="1">non-specific serine/threonine protein kinase</fullName>
        <ecNumber evidence="1">2.7.11.1</ecNumber>
    </recommendedName>
</protein>
<feature type="domain" description="Protein kinase" evidence="12">
    <location>
        <begin position="31"/>
        <end position="282"/>
    </location>
</feature>
<dbReference type="GO" id="GO:0050321">
    <property type="term" value="F:tau-protein kinase activity"/>
    <property type="evidence" value="ECO:0007669"/>
    <property type="project" value="TreeGrafter"/>
</dbReference>
<dbReference type="Proteomes" id="UP001165289">
    <property type="component" value="Unassembled WGS sequence"/>
</dbReference>
<feature type="compositionally biased region" description="Basic and acidic residues" evidence="11">
    <location>
        <begin position="354"/>
        <end position="391"/>
    </location>
</feature>
<keyword evidence="4 9" id="KW-0547">Nucleotide-binding</keyword>
<dbReference type="SUPFAM" id="SSF56112">
    <property type="entry name" value="Protein kinase-like (PK-like)"/>
    <property type="match status" value="1"/>
</dbReference>
<dbReference type="InterPro" id="IPR000719">
    <property type="entry name" value="Prot_kinase_dom"/>
</dbReference>
<reference evidence="13 14" key="1">
    <citation type="journal article" date="2023" name="BMC Biol.">
        <title>The compact genome of the sponge Oopsacas minuta (Hexactinellida) is lacking key metazoan core genes.</title>
        <authorList>
            <person name="Santini S."/>
            <person name="Schenkelaars Q."/>
            <person name="Jourda C."/>
            <person name="Duchesne M."/>
            <person name="Belahbib H."/>
            <person name="Rocher C."/>
            <person name="Selva M."/>
            <person name="Riesgo A."/>
            <person name="Vervoort M."/>
            <person name="Leys S.P."/>
            <person name="Kodjabachian L."/>
            <person name="Le Bivic A."/>
            <person name="Borchiellini C."/>
            <person name="Claverie J.M."/>
            <person name="Renard E."/>
        </authorList>
    </citation>
    <scope>NUCLEOTIDE SEQUENCE [LARGE SCALE GENOMIC DNA]</scope>
    <source>
        <strain evidence="13">SPO-2</strain>
    </source>
</reference>
<comment type="caution">
    <text evidence="13">The sequence shown here is derived from an EMBL/GenBank/DDBJ whole genome shotgun (WGS) entry which is preliminary data.</text>
</comment>
<gene>
    <name evidence="13" type="ORF">LOD99_9697</name>
</gene>
<dbReference type="PROSITE" id="PS00108">
    <property type="entry name" value="PROTEIN_KINASE_ST"/>
    <property type="match status" value="1"/>
</dbReference>
<dbReference type="InterPro" id="IPR008271">
    <property type="entry name" value="Ser/Thr_kinase_AS"/>
</dbReference>
<evidence type="ECO:0000259" key="12">
    <source>
        <dbReference type="PROSITE" id="PS50011"/>
    </source>
</evidence>
<keyword evidence="3" id="KW-0808">Transferase</keyword>
<evidence type="ECO:0000256" key="7">
    <source>
        <dbReference type="ARBA" id="ARBA00047899"/>
    </source>
</evidence>
<keyword evidence="6 9" id="KW-0067">ATP-binding</keyword>
<evidence type="ECO:0000256" key="9">
    <source>
        <dbReference type="PROSITE-ProRule" id="PRU10141"/>
    </source>
</evidence>
<dbReference type="PANTHER" id="PTHR24346:SF82">
    <property type="entry name" value="KP78A-RELATED"/>
    <property type="match status" value="1"/>
</dbReference>
<evidence type="ECO:0000256" key="3">
    <source>
        <dbReference type="ARBA" id="ARBA00022679"/>
    </source>
</evidence>
<evidence type="ECO:0000256" key="10">
    <source>
        <dbReference type="RuleBase" id="RU000304"/>
    </source>
</evidence>
<dbReference type="EMBL" id="JAKMXF010000003">
    <property type="protein sequence ID" value="KAI6661927.1"/>
    <property type="molecule type" value="Genomic_DNA"/>
</dbReference>
<dbReference type="PROSITE" id="PS50011">
    <property type="entry name" value="PROTEIN_KINASE_DOM"/>
    <property type="match status" value="1"/>
</dbReference>
<feature type="binding site" evidence="9">
    <location>
        <position position="60"/>
    </location>
    <ligand>
        <name>ATP</name>
        <dbReference type="ChEBI" id="CHEBI:30616"/>
    </ligand>
</feature>
<comment type="catalytic activity">
    <reaction evidence="7">
        <text>L-threonyl-[protein] + ATP = O-phospho-L-threonyl-[protein] + ADP + H(+)</text>
        <dbReference type="Rhea" id="RHEA:46608"/>
        <dbReference type="Rhea" id="RHEA-COMP:11060"/>
        <dbReference type="Rhea" id="RHEA-COMP:11605"/>
        <dbReference type="ChEBI" id="CHEBI:15378"/>
        <dbReference type="ChEBI" id="CHEBI:30013"/>
        <dbReference type="ChEBI" id="CHEBI:30616"/>
        <dbReference type="ChEBI" id="CHEBI:61977"/>
        <dbReference type="ChEBI" id="CHEBI:456216"/>
        <dbReference type="EC" id="2.7.11.1"/>
    </reaction>
</comment>
<sequence>MSQINSPQTTTATPKDVIVMKEVKPITFFGYILEKTIGAGAYAKVKEGRSIKEDMSVAVKIINREKAGEDVIEKFTKREIEIMRSLDHPNVVTTYEVVMNEKFIFIVMDLAECGDLLDFVIARQYLNEEMAQHFFNDLISGMQYIHTNGFAHRDLKCENLLIHKNFNLKISDFGFSTQISHKRCDTYCGSLAYAAPEVIDGKPYIATFSDIWSMGVVLYAMVIGKLPFTENELTAKQGPERILNLNFPHMISDECVSILHSILDSCPAQRIQLNKMQEHKWMIRKKSSNAIKEELRYESEESNSNTSESYQTAINSQPSSKCRIKTNGEVPDIKSVPKQQDKGRNSRTNTPEPRSGKNQEIKRRQSKQRDSPIKKKGEIENGKIKLTDKMLENLNKLKQRNRSV</sequence>
<dbReference type="Pfam" id="PF00069">
    <property type="entry name" value="Pkinase"/>
    <property type="match status" value="1"/>
</dbReference>
<evidence type="ECO:0000256" key="11">
    <source>
        <dbReference type="SAM" id="MobiDB-lite"/>
    </source>
</evidence>
<evidence type="ECO:0000256" key="1">
    <source>
        <dbReference type="ARBA" id="ARBA00012513"/>
    </source>
</evidence>
<proteinExistence type="inferred from homology"/>
<feature type="compositionally biased region" description="Polar residues" evidence="11">
    <location>
        <begin position="310"/>
        <end position="320"/>
    </location>
</feature>
<evidence type="ECO:0000256" key="6">
    <source>
        <dbReference type="ARBA" id="ARBA00022840"/>
    </source>
</evidence>
<dbReference type="FunFam" id="3.30.200.20:FF:000003">
    <property type="entry name" value="Non-specific serine/threonine protein kinase"/>
    <property type="match status" value="1"/>
</dbReference>
<keyword evidence="5 13" id="KW-0418">Kinase</keyword>